<dbReference type="CDD" id="cd16031">
    <property type="entry name" value="G6S_like"/>
    <property type="match status" value="1"/>
</dbReference>
<dbReference type="PROSITE" id="PS00523">
    <property type="entry name" value="SULFATASE_1"/>
    <property type="match status" value="1"/>
</dbReference>
<dbReference type="Gene3D" id="3.40.720.10">
    <property type="entry name" value="Alkaline Phosphatase, subunit A"/>
    <property type="match status" value="1"/>
</dbReference>
<dbReference type="OrthoDB" id="9789742at2"/>
<dbReference type="GO" id="GO:0016787">
    <property type="term" value="F:hydrolase activity"/>
    <property type="evidence" value="ECO:0007669"/>
    <property type="project" value="UniProtKB-KW"/>
</dbReference>
<dbReference type="InterPro" id="IPR024607">
    <property type="entry name" value="Sulfatase_CS"/>
</dbReference>
<reference evidence="4" key="1">
    <citation type="submission" date="2020-05" db="EMBL/GenBank/DDBJ databases">
        <title>Chitinophaga laudate sp. nov., isolated from a tropical peat swamp.</title>
        <authorList>
            <person name="Goh C.B.S."/>
            <person name="Lee M.S."/>
            <person name="Parimannan S."/>
            <person name="Pasbakhsh P."/>
            <person name="Yule C.M."/>
            <person name="Rajandas H."/>
            <person name="Loke S."/>
            <person name="Croft L."/>
            <person name="Tan J.B.L."/>
        </authorList>
    </citation>
    <scope>NUCLEOTIDE SEQUENCE</scope>
    <source>
        <strain evidence="4">Mgbs1</strain>
    </source>
</reference>
<evidence type="ECO:0000313" key="4">
    <source>
        <dbReference type="EMBL" id="NSL87360.1"/>
    </source>
</evidence>
<dbReference type="Proteomes" id="UP000281028">
    <property type="component" value="Unassembled WGS sequence"/>
</dbReference>
<accession>A0A433WFP9</accession>
<sequence>MKIFRLPASLLLMLMTTVNVWSQQKKPNIIFIFSDDHAYQTISAYGSKLAQTPNIDRIAQQGLIFRNALVTNSICGPSRATLLTGKYSHINGYTLNEKKFNVGQQLFPRLLQQHGYQTAWIGKWHLGNLPEGFDYWRILNNQGQYYNPDFIGPNDTSRIEGYVTNIITTLSENWLNNRDTSKPFFLVVGEKATHREWLPDLQDLGAYDDKTFPLPASFHDDYKNRIAAQRQDMTIDKTMRLKEDLKVHVGYEKGIYGRFTPAQREQFRNYYENVVSREFDSLHLSGDALVQWKYQRYLKDYLSTARSLDRNIGALLDYLDKNGLAENTVVVYASDQGFYMGEHGWFDKRFMYEESLRTPFIIRYPGVVKPGSSSNKLMLNIDWAPTILEMAGAPVPADIQGTSFLPLLKAEETTAWRNAAYYHYYEFPEPHHVYPHFGVRTGDYSLIRFYGGADSWELYDLKKDPQQLHNLYGEKGMEKITAGLKATLKSLIIQYKDQEALKLL</sequence>
<dbReference type="SUPFAM" id="SSF53649">
    <property type="entry name" value="Alkaline phosphatase-like"/>
    <property type="match status" value="1"/>
</dbReference>
<organism evidence="4 5">
    <name type="scientific">Chitinophaga solisilvae</name>
    <dbReference type="NCBI Taxonomy" id="1233460"/>
    <lineage>
        <taxon>Bacteria</taxon>
        <taxon>Pseudomonadati</taxon>
        <taxon>Bacteroidota</taxon>
        <taxon>Chitinophagia</taxon>
        <taxon>Chitinophagales</taxon>
        <taxon>Chitinophagaceae</taxon>
        <taxon>Chitinophaga</taxon>
    </lineage>
</organism>
<dbReference type="InterPro" id="IPR032506">
    <property type="entry name" value="SGSH_C"/>
</dbReference>
<evidence type="ECO:0000256" key="2">
    <source>
        <dbReference type="ARBA" id="ARBA00022801"/>
    </source>
</evidence>
<comment type="similarity">
    <text evidence="1">Belongs to the sulfatase family.</text>
</comment>
<dbReference type="Pfam" id="PF16347">
    <property type="entry name" value="SGSH_C"/>
    <property type="match status" value="1"/>
</dbReference>
<keyword evidence="5" id="KW-1185">Reference proteome</keyword>
<evidence type="ECO:0000313" key="5">
    <source>
        <dbReference type="Proteomes" id="UP000281028"/>
    </source>
</evidence>
<dbReference type="PANTHER" id="PTHR43108">
    <property type="entry name" value="N-ACETYLGLUCOSAMINE-6-SULFATASE FAMILY MEMBER"/>
    <property type="match status" value="1"/>
</dbReference>
<feature type="domain" description="N-sulphoglucosamine sulphohydrolase C-terminal" evidence="3">
    <location>
        <begin position="341"/>
        <end position="492"/>
    </location>
</feature>
<dbReference type="InterPro" id="IPR002591">
    <property type="entry name" value="Phosphodiest/P_Trfase"/>
</dbReference>
<evidence type="ECO:0000259" key="3">
    <source>
        <dbReference type="Pfam" id="PF16347"/>
    </source>
</evidence>
<proteinExistence type="inferred from homology"/>
<dbReference type="PANTHER" id="PTHR43108:SF6">
    <property type="entry name" value="N-SULPHOGLUCOSAMINE SULPHOHYDROLASE"/>
    <property type="match status" value="1"/>
</dbReference>
<dbReference type="InterPro" id="IPR017850">
    <property type="entry name" value="Alkaline_phosphatase_core_sf"/>
</dbReference>
<protein>
    <submittedName>
        <fullName evidence="4">Sulfatase</fullName>
    </submittedName>
</protein>
<dbReference type="EMBL" id="RIAR02000001">
    <property type="protein sequence ID" value="NSL87360.1"/>
    <property type="molecule type" value="Genomic_DNA"/>
</dbReference>
<dbReference type="Pfam" id="PF01663">
    <property type="entry name" value="Phosphodiest"/>
    <property type="match status" value="1"/>
</dbReference>
<dbReference type="PROSITE" id="PS00149">
    <property type="entry name" value="SULFATASE_2"/>
    <property type="match status" value="1"/>
</dbReference>
<gene>
    <name evidence="4" type="ORF">ECE50_010995</name>
</gene>
<dbReference type="AlphaFoldDB" id="A0A433WFP9"/>
<comment type="caution">
    <text evidence="4">The sequence shown here is derived from an EMBL/GenBank/DDBJ whole genome shotgun (WGS) entry which is preliminary data.</text>
</comment>
<keyword evidence="2" id="KW-0378">Hydrolase</keyword>
<name>A0A433WFP9_9BACT</name>
<evidence type="ECO:0000256" key="1">
    <source>
        <dbReference type="ARBA" id="ARBA00008779"/>
    </source>
</evidence>